<dbReference type="AlphaFoldDB" id="A0A2N3PUM4"/>
<comment type="caution">
    <text evidence="3">The sequence shown here is derived from an EMBL/GenBank/DDBJ whole genome shotgun (WGS) entry which is preliminary data.</text>
</comment>
<dbReference type="OrthoDB" id="9805366at2"/>
<dbReference type="Proteomes" id="UP000233293">
    <property type="component" value="Unassembled WGS sequence"/>
</dbReference>
<proteinExistence type="predicted"/>
<evidence type="ECO:0000259" key="2">
    <source>
        <dbReference type="Pfam" id="PF06722"/>
    </source>
</evidence>
<feature type="domain" description="Erythromycin biosynthesis protein CIII-like C-terminal" evidence="2">
    <location>
        <begin position="313"/>
        <end position="400"/>
    </location>
</feature>
<dbReference type="InterPro" id="IPR010610">
    <property type="entry name" value="EryCIII-like_C"/>
</dbReference>
<protein>
    <submittedName>
        <fullName evidence="3">Glycosyltransferase</fullName>
    </submittedName>
</protein>
<dbReference type="EMBL" id="PIUM01000014">
    <property type="protein sequence ID" value="PKU24103.1"/>
    <property type="molecule type" value="Genomic_DNA"/>
</dbReference>
<sequence>MRVTILIPGTEGDVRPLVALGRGMQAAGHSVRIATTGDFVGLIEGAGLEFASLPGNSRQVTAEHQSAFEQGRSLLSMARMARDITKAMVDTWPAAGKEACHDADLILAGGGAVPFGVSLAEALDRPFVQVHLQPNGLFASLPSTLLPLPPRPLPGIANRLIHRGVAALSWWAMRPAVNDVIRAQLGLSPYPWSGPPYKRPSARWPTLFGFSEHMVPRPRRWCDHARVSGYWFLDRDRMWQPPEDLAAFLEAGERPVYIGLGSMSSPRTRLALETTLRVIERSGRRAVVAVGWSGAADLPIPAGAQWFVTNGAPHDWLFPRVTAAIHHGGAGTTAAAVRAGIPSIILPLFGDQHFWAWRLQSLGAAVWCPRVDGAIPEESLSRAIARIGEPALRRRARQLAGLIGAERGVDTALMALHGWGMIPRPAN</sequence>
<dbReference type="InterPro" id="IPR002213">
    <property type="entry name" value="UDP_glucos_trans"/>
</dbReference>
<dbReference type="GO" id="GO:0008194">
    <property type="term" value="F:UDP-glycosyltransferase activity"/>
    <property type="evidence" value="ECO:0007669"/>
    <property type="project" value="InterPro"/>
</dbReference>
<dbReference type="CDD" id="cd03784">
    <property type="entry name" value="GT1_Gtf-like"/>
    <property type="match status" value="1"/>
</dbReference>
<evidence type="ECO:0000313" key="3">
    <source>
        <dbReference type="EMBL" id="PKU24103.1"/>
    </source>
</evidence>
<dbReference type="PANTHER" id="PTHR48050">
    <property type="entry name" value="STEROL 3-BETA-GLUCOSYLTRANSFERASE"/>
    <property type="match status" value="1"/>
</dbReference>
<organism evidence="3 4">
    <name type="scientific">Telmatospirillum siberiense</name>
    <dbReference type="NCBI Taxonomy" id="382514"/>
    <lineage>
        <taxon>Bacteria</taxon>
        <taxon>Pseudomonadati</taxon>
        <taxon>Pseudomonadota</taxon>
        <taxon>Alphaproteobacteria</taxon>
        <taxon>Rhodospirillales</taxon>
        <taxon>Rhodospirillaceae</taxon>
        <taxon>Telmatospirillum</taxon>
    </lineage>
</organism>
<dbReference type="Gene3D" id="3.40.50.2000">
    <property type="entry name" value="Glycogen Phosphorylase B"/>
    <property type="match status" value="2"/>
</dbReference>
<evidence type="ECO:0000259" key="1">
    <source>
        <dbReference type="Pfam" id="PF03033"/>
    </source>
</evidence>
<evidence type="ECO:0000313" key="4">
    <source>
        <dbReference type="Proteomes" id="UP000233293"/>
    </source>
</evidence>
<gene>
    <name evidence="3" type="ORF">CWS72_13480</name>
</gene>
<dbReference type="Pfam" id="PF03033">
    <property type="entry name" value="Glyco_transf_28"/>
    <property type="match status" value="1"/>
</dbReference>
<reference evidence="4" key="1">
    <citation type="submission" date="2017-12" db="EMBL/GenBank/DDBJ databases">
        <title>Draft genome sequence of Telmatospirillum siberiense 26-4b1T, an acidotolerant peatland alphaproteobacterium potentially involved in sulfur cycling.</title>
        <authorList>
            <person name="Hausmann B."/>
            <person name="Pjevac P."/>
            <person name="Schreck K."/>
            <person name="Herbold C.W."/>
            <person name="Daims H."/>
            <person name="Wagner M."/>
            <person name="Pester M."/>
            <person name="Loy A."/>
        </authorList>
    </citation>
    <scope>NUCLEOTIDE SEQUENCE [LARGE SCALE GENOMIC DNA]</scope>
    <source>
        <strain evidence="4">26-4b1</strain>
    </source>
</reference>
<dbReference type="GO" id="GO:0033072">
    <property type="term" value="P:vancomycin biosynthetic process"/>
    <property type="evidence" value="ECO:0007669"/>
    <property type="project" value="UniProtKB-ARBA"/>
</dbReference>
<feature type="domain" description="Glycosyltransferase family 28 N-terminal" evidence="1">
    <location>
        <begin position="4"/>
        <end position="127"/>
    </location>
</feature>
<dbReference type="GO" id="GO:0005975">
    <property type="term" value="P:carbohydrate metabolic process"/>
    <property type="evidence" value="ECO:0007669"/>
    <property type="project" value="InterPro"/>
</dbReference>
<keyword evidence="3" id="KW-0808">Transferase</keyword>
<dbReference type="InterPro" id="IPR004276">
    <property type="entry name" value="GlycoTrans_28_N"/>
</dbReference>
<name>A0A2N3PUM4_9PROT</name>
<dbReference type="InterPro" id="IPR050426">
    <property type="entry name" value="Glycosyltransferase_28"/>
</dbReference>
<dbReference type="RefSeq" id="WP_101251134.1">
    <property type="nucleotide sequence ID" value="NZ_PIUM01000014.1"/>
</dbReference>
<dbReference type="GO" id="GO:0016758">
    <property type="term" value="F:hexosyltransferase activity"/>
    <property type="evidence" value="ECO:0007669"/>
    <property type="project" value="InterPro"/>
</dbReference>
<dbReference type="SUPFAM" id="SSF53756">
    <property type="entry name" value="UDP-Glycosyltransferase/glycogen phosphorylase"/>
    <property type="match status" value="1"/>
</dbReference>
<keyword evidence="4" id="KW-1185">Reference proteome</keyword>
<dbReference type="Pfam" id="PF06722">
    <property type="entry name" value="EryCIII-like_C"/>
    <property type="match status" value="1"/>
</dbReference>
<dbReference type="PANTHER" id="PTHR48050:SF13">
    <property type="entry name" value="STEROL 3-BETA-GLUCOSYLTRANSFERASE UGT80A2"/>
    <property type="match status" value="1"/>
</dbReference>
<accession>A0A2N3PUM4</accession>
<dbReference type="FunFam" id="3.40.50.2000:FF:000009">
    <property type="entry name" value="Sterol 3-beta-glucosyltransferase UGT80A2"/>
    <property type="match status" value="1"/>
</dbReference>